<gene>
    <name evidence="1" type="ORF">ACFQE9_04235</name>
</gene>
<dbReference type="Pfam" id="PF01986">
    <property type="entry name" value="DUF123"/>
    <property type="match status" value="1"/>
</dbReference>
<comment type="caution">
    <text evidence="1">The sequence shown here is derived from an EMBL/GenBank/DDBJ whole genome shotgun (WGS) entry which is preliminary data.</text>
</comment>
<dbReference type="EMBL" id="JBHSXL010000003">
    <property type="protein sequence ID" value="MFC6891826.1"/>
    <property type="molecule type" value="Genomic_DNA"/>
</dbReference>
<keyword evidence="2" id="KW-1185">Reference proteome</keyword>
<reference evidence="1 2" key="1">
    <citation type="journal article" date="2019" name="Int. J. Syst. Evol. Microbiol.">
        <title>The Global Catalogue of Microorganisms (GCM) 10K type strain sequencing project: providing services to taxonomists for standard genome sequencing and annotation.</title>
        <authorList>
            <consortium name="The Broad Institute Genomics Platform"/>
            <consortium name="The Broad Institute Genome Sequencing Center for Infectious Disease"/>
            <person name="Wu L."/>
            <person name="Ma J."/>
        </authorList>
    </citation>
    <scope>NUCLEOTIDE SEQUENCE [LARGE SCALE GENOMIC DNA]</scope>
    <source>
        <strain evidence="1 2">SKJ47</strain>
    </source>
</reference>
<dbReference type="InterPro" id="IPR002837">
    <property type="entry name" value="DUF123"/>
</dbReference>
<proteinExistence type="predicted"/>
<sequence>MTDRVSAGGTYTLVVSLPEATTIAVGALGDVAFPAGGYAYTGSALGSGGFARVDRHRELAAGERETRHWHVDYLLGHHATAIEDVVRTAGRDVECAVANRLGDGPAPGFGASDCGCSSHLARRESVEAIRADVEDAHAEATEVETEP</sequence>
<name>A0ABD5UR15_9EURY</name>
<dbReference type="AlphaFoldDB" id="A0ABD5UR15"/>
<dbReference type="PANTHER" id="PTHR37460">
    <property type="entry name" value="ENDONUCLEASE III"/>
    <property type="match status" value="1"/>
</dbReference>
<protein>
    <submittedName>
        <fullName evidence="1">DUF123 domain-containing protein</fullName>
    </submittedName>
</protein>
<dbReference type="CDD" id="cd10441">
    <property type="entry name" value="GIY-YIG_COG1833"/>
    <property type="match status" value="1"/>
</dbReference>
<dbReference type="RefSeq" id="WP_379740809.1">
    <property type="nucleotide sequence ID" value="NZ_JBHSVN010000001.1"/>
</dbReference>
<accession>A0ABD5UR15</accession>
<organism evidence="1 2">
    <name type="scientific">Halopenitus salinus</name>
    <dbReference type="NCBI Taxonomy" id="1198295"/>
    <lineage>
        <taxon>Archaea</taxon>
        <taxon>Methanobacteriati</taxon>
        <taxon>Methanobacteriota</taxon>
        <taxon>Stenosarchaea group</taxon>
        <taxon>Halobacteria</taxon>
        <taxon>Halobacteriales</taxon>
        <taxon>Haloferacaceae</taxon>
        <taxon>Halopenitus</taxon>
    </lineage>
</organism>
<dbReference type="Proteomes" id="UP001596296">
    <property type="component" value="Unassembled WGS sequence"/>
</dbReference>
<evidence type="ECO:0000313" key="1">
    <source>
        <dbReference type="EMBL" id="MFC6891826.1"/>
    </source>
</evidence>
<evidence type="ECO:0000313" key="2">
    <source>
        <dbReference type="Proteomes" id="UP001596296"/>
    </source>
</evidence>
<dbReference type="PANTHER" id="PTHR37460:SF1">
    <property type="entry name" value="ENDONUCLEASE III"/>
    <property type="match status" value="1"/>
</dbReference>